<feature type="domain" description="Glycosyl transferase family 28 C-terminal" evidence="5">
    <location>
        <begin position="205"/>
        <end position="359"/>
    </location>
</feature>
<evidence type="ECO:0000313" key="7">
    <source>
        <dbReference type="EMBL" id="HIS31393.1"/>
    </source>
</evidence>
<keyword evidence="4" id="KW-0808">Transferase</keyword>
<dbReference type="GO" id="GO:0009247">
    <property type="term" value="P:glycolipid biosynthetic process"/>
    <property type="evidence" value="ECO:0007669"/>
    <property type="project" value="InterPro"/>
</dbReference>
<dbReference type="GO" id="GO:0016020">
    <property type="term" value="C:membrane"/>
    <property type="evidence" value="ECO:0007669"/>
    <property type="project" value="UniProtKB-SubCell"/>
</dbReference>
<dbReference type="Pfam" id="PF06925">
    <property type="entry name" value="MGDG_synth"/>
    <property type="match status" value="1"/>
</dbReference>
<comment type="similarity">
    <text evidence="2">Belongs to the glycosyltransferase 28 family.</text>
</comment>
<reference evidence="7" key="2">
    <citation type="journal article" date="2021" name="PeerJ">
        <title>Extensive microbial diversity within the chicken gut microbiome revealed by metagenomics and culture.</title>
        <authorList>
            <person name="Gilroy R."/>
            <person name="Ravi A."/>
            <person name="Getino M."/>
            <person name="Pursley I."/>
            <person name="Horton D.L."/>
            <person name="Alikhan N.F."/>
            <person name="Baker D."/>
            <person name="Gharbi K."/>
            <person name="Hall N."/>
            <person name="Watson M."/>
            <person name="Adriaenssens E.M."/>
            <person name="Foster-Nyarko E."/>
            <person name="Jarju S."/>
            <person name="Secka A."/>
            <person name="Antonio M."/>
            <person name="Oren A."/>
            <person name="Chaudhuri R.R."/>
            <person name="La Ragione R."/>
            <person name="Hildebrand F."/>
            <person name="Pallen M.J."/>
        </authorList>
    </citation>
    <scope>NUCLEOTIDE SEQUENCE</scope>
    <source>
        <strain evidence="7">CHK190-19873</strain>
    </source>
</reference>
<comment type="caution">
    <text evidence="7">The sequence shown here is derived from an EMBL/GenBank/DDBJ whole genome shotgun (WGS) entry which is preliminary data.</text>
</comment>
<gene>
    <name evidence="7" type="ORF">IAB44_07575</name>
</gene>
<accession>A0A9D1ET07</accession>
<dbReference type="Pfam" id="PF04101">
    <property type="entry name" value="Glyco_tran_28_C"/>
    <property type="match status" value="1"/>
</dbReference>
<evidence type="ECO:0000256" key="1">
    <source>
        <dbReference type="ARBA" id="ARBA00004370"/>
    </source>
</evidence>
<organism evidence="7 8">
    <name type="scientific">Candidatus Limivivens intestinipullorum</name>
    <dbReference type="NCBI Taxonomy" id="2840858"/>
    <lineage>
        <taxon>Bacteria</taxon>
        <taxon>Bacillati</taxon>
        <taxon>Bacillota</taxon>
        <taxon>Clostridia</taxon>
        <taxon>Lachnospirales</taxon>
        <taxon>Lachnospiraceae</taxon>
        <taxon>Lachnospiraceae incertae sedis</taxon>
        <taxon>Candidatus Limivivens</taxon>
    </lineage>
</organism>
<protein>
    <submittedName>
        <fullName evidence="7">Uncharacterized protein</fullName>
    </submittedName>
</protein>
<dbReference type="Proteomes" id="UP000823935">
    <property type="component" value="Unassembled WGS sequence"/>
</dbReference>
<name>A0A9D1ET07_9FIRM</name>
<dbReference type="PANTHER" id="PTHR43025:SF3">
    <property type="entry name" value="MONOGALACTOSYLDIACYLGLYCEROL SYNTHASE 1, CHLOROPLASTIC"/>
    <property type="match status" value="1"/>
</dbReference>
<dbReference type="AlphaFoldDB" id="A0A9D1ET07"/>
<dbReference type="GO" id="GO:0016758">
    <property type="term" value="F:hexosyltransferase activity"/>
    <property type="evidence" value="ECO:0007669"/>
    <property type="project" value="InterPro"/>
</dbReference>
<sequence>MDALILSCGTGGGHNAAGSAVAAELIRRGHHAAMFNPYTLRSERLAERIDSLYIETVQKAPTVFGAVYRAGQLYRDLPGRSPVYFVNRGMVPVMQEYLSRNHVDVIIAPHLFPAEILTGMKREGLPVPKTIFIATDYACIPFTEETECDAYVIPCAELEESFVSCGLPAEKLYPLGIPVSSRFSQKGTREEACERLGLDPGKKYVLAAGGSMGGGKIKKVIQLLSDEIAERQDTELLVLCGSNKQLYKELMEKAFPSVTVMGFTSEIADYMKAACLFVTKPGGLSSTEAAVSGIPIIHVAPIPGCETHNARFFDEHGMSRFCHTSRQDLADALDLLDDEPARLAMIRRQQALIHPDAAVQISILAENMA</sequence>
<evidence type="ECO:0000256" key="2">
    <source>
        <dbReference type="ARBA" id="ARBA00006962"/>
    </source>
</evidence>
<dbReference type="PANTHER" id="PTHR43025">
    <property type="entry name" value="MONOGALACTOSYLDIACYLGLYCEROL SYNTHASE"/>
    <property type="match status" value="1"/>
</dbReference>
<dbReference type="InterPro" id="IPR050519">
    <property type="entry name" value="Glycosyltransf_28_UgtP"/>
</dbReference>
<evidence type="ECO:0000259" key="6">
    <source>
        <dbReference type="Pfam" id="PF06925"/>
    </source>
</evidence>
<dbReference type="SUPFAM" id="SSF53756">
    <property type="entry name" value="UDP-Glycosyltransferase/glycogen phosphorylase"/>
    <property type="match status" value="1"/>
</dbReference>
<reference evidence="7" key="1">
    <citation type="submission" date="2020-10" db="EMBL/GenBank/DDBJ databases">
        <authorList>
            <person name="Gilroy R."/>
        </authorList>
    </citation>
    <scope>NUCLEOTIDE SEQUENCE</scope>
    <source>
        <strain evidence="7">CHK190-19873</strain>
    </source>
</reference>
<evidence type="ECO:0000256" key="4">
    <source>
        <dbReference type="ARBA" id="ARBA00022679"/>
    </source>
</evidence>
<dbReference type="Gene3D" id="3.40.50.2000">
    <property type="entry name" value="Glycogen Phosphorylase B"/>
    <property type="match status" value="1"/>
</dbReference>
<dbReference type="InterPro" id="IPR007235">
    <property type="entry name" value="Glyco_trans_28_C"/>
</dbReference>
<proteinExistence type="inferred from homology"/>
<dbReference type="EMBL" id="DVIQ01000037">
    <property type="protein sequence ID" value="HIS31393.1"/>
    <property type="molecule type" value="Genomic_DNA"/>
</dbReference>
<evidence type="ECO:0000313" key="8">
    <source>
        <dbReference type="Proteomes" id="UP000823935"/>
    </source>
</evidence>
<dbReference type="InterPro" id="IPR009695">
    <property type="entry name" value="Diacylglyc_glucosyltr_N"/>
</dbReference>
<comment type="subcellular location">
    <subcellularLocation>
        <location evidence="1">Membrane</location>
    </subcellularLocation>
</comment>
<evidence type="ECO:0000256" key="3">
    <source>
        <dbReference type="ARBA" id="ARBA00022676"/>
    </source>
</evidence>
<evidence type="ECO:0000259" key="5">
    <source>
        <dbReference type="Pfam" id="PF04101"/>
    </source>
</evidence>
<feature type="domain" description="Diacylglycerol glucosyltransferase N-terminal" evidence="6">
    <location>
        <begin position="14"/>
        <end position="179"/>
    </location>
</feature>
<keyword evidence="3" id="KW-0328">Glycosyltransferase</keyword>